<dbReference type="STRING" id="6313.A0A0K0DNA9"/>
<keyword evidence="2" id="KW-1185">Reference proteome</keyword>
<keyword evidence="1" id="KW-1133">Transmembrane helix</keyword>
<keyword evidence="1" id="KW-0472">Membrane</keyword>
<dbReference type="AlphaFoldDB" id="A0A0K0DNA9"/>
<name>A0A0K0DNA9_ANGCA</name>
<protein>
    <submittedName>
        <fullName evidence="3">Crinkler (CRN) family protein</fullName>
    </submittedName>
</protein>
<keyword evidence="1" id="KW-0812">Transmembrane</keyword>
<dbReference type="Gene3D" id="2.30.29.30">
    <property type="entry name" value="Pleckstrin-homology domain (PH domain)/Phosphotyrosine-binding domain (PTB)"/>
    <property type="match status" value="1"/>
</dbReference>
<evidence type="ECO:0000313" key="3">
    <source>
        <dbReference type="WBParaSite" id="ACAC_0001323901-mRNA-1"/>
    </source>
</evidence>
<reference evidence="2" key="1">
    <citation type="submission" date="2012-09" db="EMBL/GenBank/DDBJ databases">
        <authorList>
            <person name="Martin A.A."/>
        </authorList>
    </citation>
    <scope>NUCLEOTIDE SEQUENCE</scope>
</reference>
<sequence length="357" mass="41604">MCRIAAAFLVRSTENGLAKEFDVFRKATLDTHCAIFMKFIDFMIAFFSMPALSGFMKLGFLRDSVSTFFMEPLCIQKIHVFQQRLLGKDWKPYIALIYGESAFGKARIELFDSPRELNSMKPHKIFLLEHCVSIKSDINTKGIPHIHLLLNNNIGLRLKCNNYEELMGYLSIAAFPKKYVKTALRTFMESSSSDTDDILFYDEYPVLFLVSTMTKKKSRAEGNYSLCFGEVITLMHCSVPVQHFPYSDIIWAAVGENSLGISVENYGLFEFICDRPLLIIDHMRRVVMQHVLKKFFYHQSFRLRNTRKENFESDRMKFEENADDEWMRLALPPRAPELIDSIIKEQEWSDYPKLSEY</sequence>
<proteinExistence type="predicted"/>
<feature type="transmembrane region" description="Helical" evidence="1">
    <location>
        <begin position="34"/>
        <end position="52"/>
    </location>
</feature>
<dbReference type="InterPro" id="IPR011993">
    <property type="entry name" value="PH-like_dom_sf"/>
</dbReference>
<reference evidence="3" key="2">
    <citation type="submission" date="2017-02" db="UniProtKB">
        <authorList>
            <consortium name="WormBaseParasite"/>
        </authorList>
    </citation>
    <scope>IDENTIFICATION</scope>
</reference>
<evidence type="ECO:0000313" key="2">
    <source>
        <dbReference type="Proteomes" id="UP000035642"/>
    </source>
</evidence>
<evidence type="ECO:0000256" key="1">
    <source>
        <dbReference type="SAM" id="Phobius"/>
    </source>
</evidence>
<dbReference type="Proteomes" id="UP000035642">
    <property type="component" value="Unassembled WGS sequence"/>
</dbReference>
<accession>A0A0K0DNA9</accession>
<organism evidence="2 3">
    <name type="scientific">Angiostrongylus cantonensis</name>
    <name type="common">Rat lungworm</name>
    <dbReference type="NCBI Taxonomy" id="6313"/>
    <lineage>
        <taxon>Eukaryota</taxon>
        <taxon>Metazoa</taxon>
        <taxon>Ecdysozoa</taxon>
        <taxon>Nematoda</taxon>
        <taxon>Chromadorea</taxon>
        <taxon>Rhabditida</taxon>
        <taxon>Rhabditina</taxon>
        <taxon>Rhabditomorpha</taxon>
        <taxon>Strongyloidea</taxon>
        <taxon>Metastrongylidae</taxon>
        <taxon>Angiostrongylus</taxon>
    </lineage>
</organism>
<dbReference type="WBParaSite" id="ACAC_0001323901-mRNA-1">
    <property type="protein sequence ID" value="ACAC_0001323901-mRNA-1"/>
    <property type="gene ID" value="ACAC_0001323901"/>
</dbReference>